<feature type="transmembrane region" description="Helical" evidence="14">
    <location>
        <begin position="478"/>
        <end position="496"/>
    </location>
</feature>
<keyword evidence="9 14" id="KW-0472">Membrane</keyword>
<keyword evidence="18" id="KW-1185">Reference proteome</keyword>
<keyword evidence="17" id="KW-0282">Flagellum</keyword>
<dbReference type="OrthoDB" id="8554211at2"/>
<dbReference type="GO" id="GO:0003774">
    <property type="term" value="F:cytoskeletal motor activity"/>
    <property type="evidence" value="ECO:0007669"/>
    <property type="project" value="InterPro"/>
</dbReference>
<evidence type="ECO:0000259" key="15">
    <source>
        <dbReference type="Pfam" id="PF01514"/>
    </source>
</evidence>
<gene>
    <name evidence="17" type="ORF">RED65_06608</name>
</gene>
<evidence type="ECO:0000313" key="17">
    <source>
        <dbReference type="EMBL" id="EAT12545.1"/>
    </source>
</evidence>
<sequence>MAEETLPAESSGEIPAPQEDALQEQNIDNLPQGSDASDINPIMMGFNKLTIVRQVALLIGFAGILALGIGVIIWSQEVTYRPLISNLEDYNAKEILQTLDEKGIDYRINPTTGIVTVPEAEIHDARLALAPIVAEIDTTVGLELLDQEQGLGTSQFIESARYRRGLEGELARTIASLQSVRNARVHLALPKQSVFVRDDREPRASVFLEIYGGKGLKREQAEAIINLIASSIPELPVENVTLVDQKGNLLSKEGQDEEDLLATKQFDYTRKVENSLHQRVQRILEPVLGSDNFQAEVSADVDFTMVEQTQELFNPDLIALRSEQTLNQEKVEKPEGGIPGALSNQPPGAAEVPEEVDENGNPVAQPIERKSEATRNYEVDRTLSHTQHQVGRLRRLTVSVAVNDREKVNPETGVVESVPWTEAELKRLELLVKDSVGFNAARGDSVSVVNSLFLGGAVELGEPDFWKQPWFWEIVKQVLAGLFLLILIFGVIRPIVKNLIDRGKMDEVAEIEGELDELGDGDDLFGDDKVTLAGADEFLLPGASEGFERQLDALKGLIAEDPARVAQSFKKWVNDGK</sequence>
<dbReference type="GO" id="GO:0071973">
    <property type="term" value="P:bacterial-type flagellum-dependent cell motility"/>
    <property type="evidence" value="ECO:0007669"/>
    <property type="project" value="InterPro"/>
</dbReference>
<reference evidence="17 18" key="1">
    <citation type="submission" date="2006-03" db="EMBL/GenBank/DDBJ databases">
        <authorList>
            <person name="Pinhassi J."/>
            <person name="Pedros-Alio C."/>
            <person name="Ferriera S."/>
            <person name="Johnson J."/>
            <person name="Kravitz S."/>
            <person name="Halpern A."/>
            <person name="Remington K."/>
            <person name="Beeson K."/>
            <person name="Tran B."/>
            <person name="Rogers Y.-H."/>
            <person name="Friedman R."/>
            <person name="Venter J.C."/>
        </authorList>
    </citation>
    <scope>NUCLEOTIDE SEQUENCE [LARGE SCALE GENOMIC DNA]</scope>
    <source>
        <strain evidence="17 18">RED65</strain>
    </source>
</reference>
<evidence type="ECO:0000256" key="13">
    <source>
        <dbReference type="SAM" id="MobiDB-lite"/>
    </source>
</evidence>
<evidence type="ECO:0000256" key="10">
    <source>
        <dbReference type="ARBA" id="ARBA00023143"/>
    </source>
</evidence>
<evidence type="ECO:0000256" key="4">
    <source>
        <dbReference type="ARBA" id="ARBA00007971"/>
    </source>
</evidence>
<dbReference type="PANTHER" id="PTHR30046">
    <property type="entry name" value="FLAGELLAR M-RING PROTEIN"/>
    <property type="match status" value="1"/>
</dbReference>
<keyword evidence="6" id="KW-1003">Cell membrane</keyword>
<dbReference type="AlphaFoldDB" id="Q1N2X4"/>
<evidence type="ECO:0000259" key="16">
    <source>
        <dbReference type="Pfam" id="PF08345"/>
    </source>
</evidence>
<dbReference type="InterPro" id="IPR000067">
    <property type="entry name" value="FlgMring_FliF"/>
</dbReference>
<dbReference type="InterPro" id="IPR045851">
    <property type="entry name" value="AMP-bd_C_sf"/>
</dbReference>
<evidence type="ECO:0000313" key="18">
    <source>
        <dbReference type="Proteomes" id="UP000004263"/>
    </source>
</evidence>
<dbReference type="Gene3D" id="3.30.300.30">
    <property type="match status" value="1"/>
</dbReference>
<dbReference type="Proteomes" id="UP000004263">
    <property type="component" value="Unassembled WGS sequence"/>
</dbReference>
<dbReference type="STRING" id="207949.RED65_06608"/>
<name>Q1N2X4_9GAMM</name>
<proteinExistence type="inferred from homology"/>
<dbReference type="PANTHER" id="PTHR30046:SF0">
    <property type="entry name" value="FLAGELLAR M-RING PROTEIN"/>
    <property type="match status" value="1"/>
</dbReference>
<evidence type="ECO:0000256" key="1">
    <source>
        <dbReference type="ARBA" id="ARBA00003820"/>
    </source>
</evidence>
<evidence type="ECO:0000256" key="12">
    <source>
        <dbReference type="PIRNR" id="PIRNR004862"/>
    </source>
</evidence>
<evidence type="ECO:0000256" key="2">
    <source>
        <dbReference type="ARBA" id="ARBA00004117"/>
    </source>
</evidence>
<organism evidence="17 18">
    <name type="scientific">Bermanella marisrubri</name>
    <dbReference type="NCBI Taxonomy" id="207949"/>
    <lineage>
        <taxon>Bacteria</taxon>
        <taxon>Pseudomonadati</taxon>
        <taxon>Pseudomonadota</taxon>
        <taxon>Gammaproteobacteria</taxon>
        <taxon>Oceanospirillales</taxon>
        <taxon>Oceanospirillaceae</taxon>
        <taxon>Bermanella</taxon>
    </lineage>
</organism>
<dbReference type="PIRSF" id="PIRSF004862">
    <property type="entry name" value="FliF"/>
    <property type="match status" value="1"/>
</dbReference>
<keyword evidence="7 14" id="KW-0812">Transmembrane</keyword>
<protein>
    <recommendedName>
        <fullName evidence="5 12">Flagellar M-ring protein</fullName>
    </recommendedName>
</protein>
<evidence type="ECO:0000256" key="9">
    <source>
        <dbReference type="ARBA" id="ARBA00023136"/>
    </source>
</evidence>
<dbReference type="InterPro" id="IPR013556">
    <property type="entry name" value="Flag_M-ring_C"/>
</dbReference>
<evidence type="ECO:0000256" key="8">
    <source>
        <dbReference type="ARBA" id="ARBA00022989"/>
    </source>
</evidence>
<accession>Q1N2X4</accession>
<dbReference type="HOGENOM" id="CLU_028108_1_1_6"/>
<dbReference type="RefSeq" id="WP_007016146.1">
    <property type="nucleotide sequence ID" value="NZ_AAQH01000006.1"/>
</dbReference>
<evidence type="ECO:0000256" key="6">
    <source>
        <dbReference type="ARBA" id="ARBA00022475"/>
    </source>
</evidence>
<comment type="similarity">
    <text evidence="4 12">Belongs to the FliF family.</text>
</comment>
<dbReference type="InterPro" id="IPR043427">
    <property type="entry name" value="YscJ/FliF"/>
</dbReference>
<feature type="domain" description="Flagellar M-ring C-terminal" evidence="16">
    <location>
        <begin position="284"/>
        <end position="453"/>
    </location>
</feature>
<dbReference type="PRINTS" id="PR01009">
    <property type="entry name" value="FLGMRINGFLIF"/>
</dbReference>
<keyword evidence="17" id="KW-0966">Cell projection</keyword>
<evidence type="ECO:0000256" key="14">
    <source>
        <dbReference type="SAM" id="Phobius"/>
    </source>
</evidence>
<keyword evidence="8 14" id="KW-1133">Transmembrane helix</keyword>
<keyword evidence="10 12" id="KW-0975">Bacterial flagellum</keyword>
<comment type="function">
    <text evidence="1 12">The M ring may be actively involved in energy transduction.</text>
</comment>
<evidence type="ECO:0000256" key="11">
    <source>
        <dbReference type="ARBA" id="ARBA00025936"/>
    </source>
</evidence>
<dbReference type="GO" id="GO:0009431">
    <property type="term" value="C:bacterial-type flagellum basal body, MS ring"/>
    <property type="evidence" value="ECO:0007669"/>
    <property type="project" value="InterPro"/>
</dbReference>
<comment type="subcellular location">
    <subcellularLocation>
        <location evidence="2 12">Bacterial flagellum basal body</location>
    </subcellularLocation>
    <subcellularLocation>
        <location evidence="3">Cell membrane</location>
        <topology evidence="3">Multi-pass membrane protein</topology>
    </subcellularLocation>
</comment>
<feature type="region of interest" description="Disordered" evidence="13">
    <location>
        <begin position="333"/>
        <end position="362"/>
    </location>
</feature>
<dbReference type="InterPro" id="IPR006182">
    <property type="entry name" value="FliF_N_dom"/>
</dbReference>
<dbReference type="GO" id="GO:0005886">
    <property type="term" value="C:plasma membrane"/>
    <property type="evidence" value="ECO:0007669"/>
    <property type="project" value="UniProtKB-SubCell"/>
</dbReference>
<feature type="domain" description="Flagellar M-ring N-terminal" evidence="15">
    <location>
        <begin position="76"/>
        <end position="251"/>
    </location>
</feature>
<comment type="caution">
    <text evidence="17">The sequence shown here is derived from an EMBL/GenBank/DDBJ whole genome shotgun (WGS) entry which is preliminary data.</text>
</comment>
<dbReference type="EMBL" id="AAQH01000006">
    <property type="protein sequence ID" value="EAT12545.1"/>
    <property type="molecule type" value="Genomic_DNA"/>
</dbReference>
<dbReference type="Pfam" id="PF08345">
    <property type="entry name" value="YscJ_FliF_C"/>
    <property type="match status" value="1"/>
</dbReference>
<dbReference type="Pfam" id="PF01514">
    <property type="entry name" value="YscJ_FliF"/>
    <property type="match status" value="1"/>
</dbReference>
<evidence type="ECO:0000256" key="7">
    <source>
        <dbReference type="ARBA" id="ARBA00022692"/>
    </source>
</evidence>
<comment type="subunit">
    <text evidence="11">The basal body constitutes a major portion of the flagellar organelle and consists of four rings (L,P,S, and M) mounted on a central rod. The M ring is integral to the inner membrane of the cell and may be connected to the flagellar rod via the S ring. The S (supramembrane ring) lies just distal to the M ring. The L and P rings lie in the outer membrane and the periplasmic space, respectively.</text>
</comment>
<evidence type="ECO:0000256" key="3">
    <source>
        <dbReference type="ARBA" id="ARBA00004651"/>
    </source>
</evidence>
<feature type="transmembrane region" description="Helical" evidence="14">
    <location>
        <begin position="55"/>
        <end position="74"/>
    </location>
</feature>
<evidence type="ECO:0000256" key="5">
    <source>
        <dbReference type="ARBA" id="ARBA00017949"/>
    </source>
</evidence>
<keyword evidence="17" id="KW-0969">Cilium</keyword>
<dbReference type="NCBIfam" id="TIGR00206">
    <property type="entry name" value="fliF"/>
    <property type="match status" value="1"/>
</dbReference>